<dbReference type="RefSeq" id="WP_034239011.1">
    <property type="nucleotide sequence ID" value="NZ_AQRA01000001.1"/>
</dbReference>
<keyword evidence="1" id="KW-0472">Membrane</keyword>
<dbReference type="Proteomes" id="UP000023541">
    <property type="component" value="Unassembled WGS sequence"/>
</dbReference>
<proteinExistence type="predicted"/>
<gene>
    <name evidence="2" type="ORF">ATO12_04470</name>
</gene>
<accession>A0A023C1B3</accession>
<reference evidence="2 3" key="1">
    <citation type="submission" date="2014-04" db="EMBL/GenBank/DDBJ databases">
        <title>Aquimarina sp. 22II-S11-z7 Genome Sequencing.</title>
        <authorList>
            <person name="Lai Q."/>
        </authorList>
    </citation>
    <scope>NUCLEOTIDE SEQUENCE [LARGE SCALE GENOMIC DNA]</scope>
    <source>
        <strain evidence="2 3">22II-S11-z7</strain>
    </source>
</reference>
<keyword evidence="1" id="KW-0812">Transmembrane</keyword>
<dbReference type="eggNOG" id="ENOG503006Q">
    <property type="taxonomic scope" value="Bacteria"/>
</dbReference>
<sequence length="135" mass="15618">MMILNLKKEEFIIKLFAIPIICITIITGAVLYALYHNDNSQITNSKNNQNLFYFHKSEALTASHAIINKRLRSSTIISFGESDKDVRVVNDSTFTVINYVDWINQEGENKRNYYCCTVIFNHNCKAKARNLVFMD</sequence>
<protein>
    <submittedName>
        <fullName evidence="2">Uncharacterized protein</fullName>
    </submittedName>
</protein>
<keyword evidence="3" id="KW-1185">Reference proteome</keyword>
<evidence type="ECO:0000256" key="1">
    <source>
        <dbReference type="SAM" id="Phobius"/>
    </source>
</evidence>
<feature type="transmembrane region" description="Helical" evidence="1">
    <location>
        <begin position="12"/>
        <end position="35"/>
    </location>
</feature>
<evidence type="ECO:0000313" key="3">
    <source>
        <dbReference type="Proteomes" id="UP000023541"/>
    </source>
</evidence>
<comment type="caution">
    <text evidence="2">The sequence shown here is derived from an EMBL/GenBank/DDBJ whole genome shotgun (WGS) entry which is preliminary data.</text>
</comment>
<evidence type="ECO:0000313" key="2">
    <source>
        <dbReference type="EMBL" id="EZH76050.1"/>
    </source>
</evidence>
<dbReference type="AlphaFoldDB" id="A0A023C1B3"/>
<dbReference type="EMBL" id="AQRA01000001">
    <property type="protein sequence ID" value="EZH76050.1"/>
    <property type="molecule type" value="Genomic_DNA"/>
</dbReference>
<organism evidence="2 3">
    <name type="scientific">Aquimarina atlantica</name>
    <dbReference type="NCBI Taxonomy" id="1317122"/>
    <lineage>
        <taxon>Bacteria</taxon>
        <taxon>Pseudomonadati</taxon>
        <taxon>Bacteroidota</taxon>
        <taxon>Flavobacteriia</taxon>
        <taxon>Flavobacteriales</taxon>
        <taxon>Flavobacteriaceae</taxon>
        <taxon>Aquimarina</taxon>
    </lineage>
</organism>
<name>A0A023C1B3_9FLAO</name>
<keyword evidence="1" id="KW-1133">Transmembrane helix</keyword>
<dbReference type="OrthoDB" id="1162721at2"/>